<evidence type="ECO:0000256" key="8">
    <source>
        <dbReference type="ARBA" id="ARBA00022878"/>
    </source>
</evidence>
<feature type="binding site" evidence="11">
    <location>
        <position position="127"/>
    </location>
    <ligand>
        <name>substrate</name>
    </ligand>
</feature>
<feature type="binding site" evidence="12">
    <location>
        <position position="249"/>
    </location>
    <ligand>
        <name>Mg(2+)</name>
        <dbReference type="ChEBI" id="CHEBI:18420"/>
    </ligand>
</feature>
<evidence type="ECO:0000256" key="6">
    <source>
        <dbReference type="ARBA" id="ARBA00022837"/>
    </source>
</evidence>
<dbReference type="HOGENOM" id="CLU_026207_2_0_1"/>
<accession>A0A017S7V5</accession>
<keyword evidence="4 12" id="KW-0479">Metal-binding</keyword>
<dbReference type="AlphaFoldDB" id="A0A017S7V5"/>
<dbReference type="InterPro" id="IPR036462">
    <property type="entry name" value="Fumarylacetoacetase_N_sf"/>
</dbReference>
<comment type="pathway">
    <text evidence="1 13">Amino-acid degradation; L-phenylalanine degradation; acetoacetate and fumarate from L-phenylalanine: step 6/6.</text>
</comment>
<evidence type="ECO:0000256" key="1">
    <source>
        <dbReference type="ARBA" id="ARBA00004782"/>
    </source>
</evidence>
<feature type="binding site" evidence="12">
    <location>
        <position position="229"/>
    </location>
    <ligand>
        <name>Ca(2+)</name>
        <dbReference type="ChEBI" id="CHEBI:29108"/>
    </ligand>
</feature>
<dbReference type="EMBL" id="KK088438">
    <property type="protein sequence ID" value="EYE92265.1"/>
    <property type="molecule type" value="Genomic_DNA"/>
</dbReference>
<comment type="catalytic activity">
    <reaction evidence="13">
        <text>4-fumarylacetoacetate + H2O = acetoacetate + fumarate + H(+)</text>
        <dbReference type="Rhea" id="RHEA:10244"/>
        <dbReference type="ChEBI" id="CHEBI:13705"/>
        <dbReference type="ChEBI" id="CHEBI:15377"/>
        <dbReference type="ChEBI" id="CHEBI:15378"/>
        <dbReference type="ChEBI" id="CHEBI:18034"/>
        <dbReference type="ChEBI" id="CHEBI:29806"/>
        <dbReference type="EC" id="3.7.1.2"/>
    </reaction>
</comment>
<name>A0A017S7V5_ASPRC</name>
<feature type="binding site" evidence="12">
    <location>
        <position position="195"/>
    </location>
    <ligand>
        <name>Ca(2+)</name>
        <dbReference type="ChEBI" id="CHEBI:29108"/>
    </ligand>
</feature>
<dbReference type="Gene3D" id="2.30.30.230">
    <property type="entry name" value="Fumarylacetoacetase, N-terminal domain"/>
    <property type="match status" value="1"/>
</dbReference>
<evidence type="ECO:0000256" key="2">
    <source>
        <dbReference type="ARBA" id="ARBA00010211"/>
    </source>
</evidence>
<feature type="binding site" evidence="11">
    <location>
        <position position="236"/>
    </location>
    <ligand>
        <name>substrate</name>
    </ligand>
</feature>
<reference evidence="17" key="1">
    <citation type="journal article" date="2014" name="Nat. Commun.">
        <title>Genomic adaptations of the halophilic Dead Sea filamentous fungus Eurotium rubrum.</title>
        <authorList>
            <person name="Kis-Papo T."/>
            <person name="Weig A.R."/>
            <person name="Riley R."/>
            <person name="Persoh D."/>
            <person name="Salamov A."/>
            <person name="Sun H."/>
            <person name="Lipzen A."/>
            <person name="Wasser S.P."/>
            <person name="Rambold G."/>
            <person name="Grigoriev I.V."/>
            <person name="Nevo E."/>
        </authorList>
    </citation>
    <scope>NUCLEOTIDE SEQUENCE [LARGE SCALE GENOMIC DNA]</scope>
    <source>
        <strain evidence="17">CBS 135680</strain>
    </source>
</reference>
<feature type="binding site" evidence="12">
    <location>
        <position position="125"/>
    </location>
    <ligand>
        <name>Ca(2+)</name>
        <dbReference type="ChEBI" id="CHEBI:29108"/>
    </ligand>
</feature>
<keyword evidence="8 13" id="KW-0828">Tyrosine catabolism</keyword>
<feature type="binding site" evidence="12">
    <location>
        <position position="197"/>
    </location>
    <ligand>
        <name>Ca(2+)</name>
        <dbReference type="ChEBI" id="CHEBI:29108"/>
    </ligand>
</feature>
<dbReference type="Pfam" id="PF01557">
    <property type="entry name" value="FAA_hydrolase"/>
    <property type="match status" value="1"/>
</dbReference>
<keyword evidence="17" id="KW-1185">Reference proteome</keyword>
<evidence type="ECO:0000259" key="15">
    <source>
        <dbReference type="Pfam" id="PF09298"/>
    </source>
</evidence>
<dbReference type="GO" id="GO:0006559">
    <property type="term" value="P:L-phenylalanine catabolic process"/>
    <property type="evidence" value="ECO:0007669"/>
    <property type="project" value="UniProtKB-UniRule"/>
</dbReference>
<evidence type="ECO:0000256" key="11">
    <source>
        <dbReference type="PIRSR" id="PIRSR605959-2"/>
    </source>
</evidence>
<evidence type="ECO:0000313" key="17">
    <source>
        <dbReference type="Proteomes" id="UP000019804"/>
    </source>
</evidence>
<evidence type="ECO:0000256" key="10">
    <source>
        <dbReference type="PIRSR" id="PIRSR605959-1"/>
    </source>
</evidence>
<dbReference type="PANTHER" id="PTHR43069:SF2">
    <property type="entry name" value="FUMARYLACETOACETASE"/>
    <property type="match status" value="1"/>
</dbReference>
<evidence type="ECO:0000256" key="5">
    <source>
        <dbReference type="ARBA" id="ARBA00022801"/>
    </source>
</evidence>
<evidence type="ECO:0000256" key="13">
    <source>
        <dbReference type="RuleBase" id="RU366008"/>
    </source>
</evidence>
<comment type="cofactor">
    <cofactor evidence="13">
        <name>Mg(2+)</name>
        <dbReference type="ChEBI" id="CHEBI:18420"/>
    </cofactor>
    <cofactor evidence="13">
        <name>Ca(2+)</name>
        <dbReference type="ChEBI" id="CHEBI:29108"/>
    </cofactor>
</comment>
<dbReference type="GO" id="GO:0046872">
    <property type="term" value="F:metal ion binding"/>
    <property type="evidence" value="ECO:0007669"/>
    <property type="project" value="UniProtKB-UniRule"/>
</dbReference>
<evidence type="ECO:0000256" key="12">
    <source>
        <dbReference type="PIRSR" id="PIRSR605959-3"/>
    </source>
</evidence>
<dbReference type="SUPFAM" id="SSF63433">
    <property type="entry name" value="Fumarylacetoacetate hydrolase, FAH, N-terminal domain"/>
    <property type="match status" value="1"/>
</dbReference>
<dbReference type="GeneID" id="63699976"/>
<evidence type="ECO:0000256" key="9">
    <source>
        <dbReference type="ARBA" id="ARBA00023232"/>
    </source>
</evidence>
<feature type="domain" description="Fumarylacetoacetase N-terminal" evidence="15">
    <location>
        <begin position="15"/>
        <end position="117"/>
    </location>
</feature>
<proteinExistence type="inferred from homology"/>
<dbReference type="Gene3D" id="3.90.850.10">
    <property type="entry name" value="Fumarylacetoacetase-like, C-terminal domain"/>
    <property type="match status" value="1"/>
</dbReference>
<dbReference type="RefSeq" id="XP_040635953.1">
    <property type="nucleotide sequence ID" value="XM_040784852.1"/>
</dbReference>
<keyword evidence="9 13" id="KW-0585">Phenylalanine catabolism</keyword>
<dbReference type="GO" id="GO:0006572">
    <property type="term" value="P:L-tyrosine catabolic process"/>
    <property type="evidence" value="ECO:0007669"/>
    <property type="project" value="UniProtKB-UniRule"/>
</dbReference>
<dbReference type="InterPro" id="IPR005959">
    <property type="entry name" value="Fumarylacetoacetase"/>
</dbReference>
<evidence type="ECO:0000256" key="4">
    <source>
        <dbReference type="ARBA" id="ARBA00022723"/>
    </source>
</evidence>
<evidence type="ECO:0000256" key="7">
    <source>
        <dbReference type="ARBA" id="ARBA00022842"/>
    </source>
</evidence>
<organism evidence="16 17">
    <name type="scientific">Aspergillus ruber (strain CBS 135680)</name>
    <dbReference type="NCBI Taxonomy" id="1388766"/>
    <lineage>
        <taxon>Eukaryota</taxon>
        <taxon>Fungi</taxon>
        <taxon>Dikarya</taxon>
        <taxon>Ascomycota</taxon>
        <taxon>Pezizomycotina</taxon>
        <taxon>Eurotiomycetes</taxon>
        <taxon>Eurotiomycetidae</taxon>
        <taxon>Eurotiales</taxon>
        <taxon>Aspergillaceae</taxon>
        <taxon>Aspergillus</taxon>
        <taxon>Aspergillus subgen. Aspergillus</taxon>
    </lineage>
</organism>
<dbReference type="Pfam" id="PF09298">
    <property type="entry name" value="FAA_hydrolase_N"/>
    <property type="match status" value="1"/>
</dbReference>
<dbReference type="InterPro" id="IPR015377">
    <property type="entry name" value="Fumarylacetoacetase_N"/>
</dbReference>
<dbReference type="InterPro" id="IPR036663">
    <property type="entry name" value="Fumarylacetoacetase_C_sf"/>
</dbReference>
<dbReference type="UniPathway" id="UPA00139">
    <property type="reaction ID" value="UER00341"/>
</dbReference>
<dbReference type="GO" id="GO:1902000">
    <property type="term" value="P:homogentisate catabolic process"/>
    <property type="evidence" value="ECO:0007669"/>
    <property type="project" value="TreeGrafter"/>
</dbReference>
<gene>
    <name evidence="16" type="ORF">EURHEDRAFT_463129</name>
</gene>
<evidence type="ECO:0000259" key="14">
    <source>
        <dbReference type="Pfam" id="PF01557"/>
    </source>
</evidence>
<keyword evidence="7 12" id="KW-0460">Magnesium</keyword>
<dbReference type="STRING" id="1388766.A0A017S7V5"/>
<dbReference type="Proteomes" id="UP000019804">
    <property type="component" value="Unassembled WGS sequence"/>
</dbReference>
<evidence type="ECO:0000256" key="3">
    <source>
        <dbReference type="ARBA" id="ARBA00012094"/>
    </source>
</evidence>
<evidence type="ECO:0000313" key="16">
    <source>
        <dbReference type="EMBL" id="EYE92265.1"/>
    </source>
</evidence>
<keyword evidence="5 13" id="KW-0378">Hydrolase</keyword>
<feature type="active site" description="Proton acceptor" evidence="10">
    <location>
        <position position="132"/>
    </location>
</feature>
<feature type="domain" description="Fumarylacetoacetase-like C-terminal" evidence="14">
    <location>
        <begin position="124"/>
        <end position="417"/>
    </location>
</feature>
<sequence length="429" mass="47205">MLKSVEEGSPFTVDNIPFGVISTPENTKPRCATAFGNYAIDLSALERVGSFSDIPGLEGKGGVEMINNVFSQPTLNAFAAMPKEIHRKVRNSLVRYFRDGLPPSYYIPLETVTYHYPMDTFNFSDFFCSLEHVKNCAKVMNAPIAPSFFFIPPVYNGRTSSLKITNTPIHRPRGVIQPTPTTPPTYAPTQALDFELEMGVFISKPLPSGQVLDICNAREHIFGFVVLNDWSARDIQSFEMAPLGPFHGKGSGTSISPWIVTCEALDGVACAVEVAQESGVLPHLRWKGRGGEATFDVKLQAKVLRNGKSYNATSTNLNELYWTPYQQLTHLASAGEGLTTGDIFGTGTITSDRTNYKGEKDGIACLVERKAPENELSGLKDKGIEFLQDGDEVVMEGWCVNSKTGVKFGFGECRGQVLPSIYYREEDHL</sequence>
<feature type="binding site" evidence="12">
    <location>
        <position position="229"/>
    </location>
    <ligand>
        <name>Mg(2+)</name>
        <dbReference type="ChEBI" id="CHEBI:18420"/>
    </ligand>
</feature>
<dbReference type="OrthoDB" id="9971669at2759"/>
<dbReference type="EC" id="3.7.1.2" evidence="3 13"/>
<dbReference type="SUPFAM" id="SSF56529">
    <property type="entry name" value="FAH"/>
    <property type="match status" value="1"/>
</dbReference>
<keyword evidence="6 12" id="KW-0106">Calcium</keyword>
<dbReference type="PANTHER" id="PTHR43069">
    <property type="entry name" value="FUMARYLACETOACETASE"/>
    <property type="match status" value="1"/>
</dbReference>
<protein>
    <recommendedName>
        <fullName evidence="3 13">Fumarylacetoacetase</fullName>
        <ecNumber evidence="3 13">3.7.1.2</ecNumber>
    </recommendedName>
    <alternativeName>
        <fullName evidence="13">Fumarylacetoacetate hydrolase</fullName>
    </alternativeName>
</protein>
<feature type="binding site" evidence="12">
    <location>
        <position position="253"/>
    </location>
    <ligand>
        <name>Mg(2+)</name>
        <dbReference type="ChEBI" id="CHEBI:18420"/>
    </ligand>
</feature>
<feature type="binding site" evidence="11">
    <location>
        <position position="348"/>
    </location>
    <ligand>
        <name>substrate</name>
    </ligand>
</feature>
<dbReference type="GO" id="GO:0004334">
    <property type="term" value="F:fumarylacetoacetase activity"/>
    <property type="evidence" value="ECO:0007669"/>
    <property type="project" value="UniProtKB-UniRule"/>
</dbReference>
<dbReference type="InterPro" id="IPR011234">
    <property type="entry name" value="Fumarylacetoacetase-like_C"/>
</dbReference>
<comment type="similarity">
    <text evidence="2 13">Belongs to the FAH family.</text>
</comment>